<evidence type="ECO:0000256" key="5">
    <source>
        <dbReference type="ARBA" id="ARBA00022833"/>
    </source>
</evidence>
<dbReference type="InterPro" id="IPR036866">
    <property type="entry name" value="RibonucZ/Hydroxyglut_hydro"/>
</dbReference>
<evidence type="ECO:0000256" key="2">
    <source>
        <dbReference type="ARBA" id="ARBA00007749"/>
    </source>
</evidence>
<proteinExistence type="inferred from homology"/>
<dbReference type="EMBL" id="NJEU01000857">
    <property type="protein sequence ID" value="PHH69999.1"/>
    <property type="molecule type" value="Genomic_DNA"/>
</dbReference>
<dbReference type="GO" id="GO:0016787">
    <property type="term" value="F:hydrolase activity"/>
    <property type="evidence" value="ECO:0007669"/>
    <property type="project" value="UniProtKB-KW"/>
</dbReference>
<sequence>MSLSTQRDLPEARDEHGFIKLHTFGSGLMKAQADIVIENDRGTIIFNSWRHLIIHKPSNTVLWFDLGISNHLTDYPPATQQLQHFFNTEAAPNSILDDAKSVGVDPNHVNYIIASHGHWDHIFPVASYFPKAKFICGPGALKFAEKTWPDYPDSTFDGRIWNPAKSELPIQELPDPKTAPGKWQRIGLFEHGHDFFGDGSFWIINSPGHCPGNLSILLRTKDKHGKTRWIILAGDCMHSYDLLYSPEAPFGRNLPFLPNGSFHENEAEARDIIRKMAAMHKTYGDELLVWPAHVDKLEQIWEFDR</sequence>
<dbReference type="CDD" id="cd07730">
    <property type="entry name" value="metallo-hydrolase-like_MBL-fold"/>
    <property type="match status" value="1"/>
</dbReference>
<dbReference type="Pfam" id="PF00753">
    <property type="entry name" value="Lactamase_B"/>
    <property type="match status" value="1"/>
</dbReference>
<dbReference type="PANTHER" id="PTHR42978">
    <property type="entry name" value="QUORUM-QUENCHING LACTONASE YTNP-RELATED-RELATED"/>
    <property type="match status" value="1"/>
</dbReference>
<feature type="domain" description="Metallo-beta-lactamase" evidence="6">
    <location>
        <begin position="31"/>
        <end position="293"/>
    </location>
</feature>
<dbReference type="AlphaFoldDB" id="A0A2C5XEZ9"/>
<evidence type="ECO:0000313" key="8">
    <source>
        <dbReference type="Proteomes" id="UP000224854"/>
    </source>
</evidence>
<keyword evidence="3" id="KW-0479">Metal-binding</keyword>
<reference evidence="7 8" key="1">
    <citation type="submission" date="2017-06" db="EMBL/GenBank/DDBJ databases">
        <title>Ant-infecting Ophiocordyceps genomes reveal a high diversity of potential behavioral manipulation genes and a possible major role for enterotoxins.</title>
        <authorList>
            <person name="De Bekker C."/>
            <person name="Evans H.C."/>
            <person name="Brachmann A."/>
            <person name="Hughes D.P."/>
        </authorList>
    </citation>
    <scope>NUCLEOTIDE SEQUENCE [LARGE SCALE GENOMIC DNA]</scope>
    <source>
        <strain evidence="7 8">1348a</strain>
    </source>
</reference>
<gene>
    <name evidence="7" type="ORF">CDD82_7395</name>
</gene>
<comment type="caution">
    <text evidence="7">The sequence shown here is derived from an EMBL/GenBank/DDBJ whole genome shotgun (WGS) entry which is preliminary data.</text>
</comment>
<evidence type="ECO:0000313" key="7">
    <source>
        <dbReference type="EMBL" id="PHH69999.1"/>
    </source>
</evidence>
<dbReference type="Proteomes" id="UP000224854">
    <property type="component" value="Unassembled WGS sequence"/>
</dbReference>
<comment type="similarity">
    <text evidence="2">Belongs to the metallo-beta-lactamase superfamily.</text>
</comment>
<evidence type="ECO:0000256" key="1">
    <source>
        <dbReference type="ARBA" id="ARBA00001947"/>
    </source>
</evidence>
<accession>A0A2C5XEZ9</accession>
<evidence type="ECO:0000256" key="4">
    <source>
        <dbReference type="ARBA" id="ARBA00022801"/>
    </source>
</evidence>
<dbReference type="InterPro" id="IPR051013">
    <property type="entry name" value="MBL_superfamily_lactonases"/>
</dbReference>
<keyword evidence="8" id="KW-1185">Reference proteome</keyword>
<dbReference type="SMART" id="SM00849">
    <property type="entry name" value="Lactamase_B"/>
    <property type="match status" value="1"/>
</dbReference>
<organism evidence="7 8">
    <name type="scientific">Ophiocordyceps australis</name>
    <dbReference type="NCBI Taxonomy" id="1399860"/>
    <lineage>
        <taxon>Eukaryota</taxon>
        <taxon>Fungi</taxon>
        <taxon>Dikarya</taxon>
        <taxon>Ascomycota</taxon>
        <taxon>Pezizomycotina</taxon>
        <taxon>Sordariomycetes</taxon>
        <taxon>Hypocreomycetidae</taxon>
        <taxon>Hypocreales</taxon>
        <taxon>Ophiocordycipitaceae</taxon>
        <taxon>Ophiocordyceps</taxon>
    </lineage>
</organism>
<name>A0A2C5XEZ9_9HYPO</name>
<dbReference type="GO" id="GO:0046872">
    <property type="term" value="F:metal ion binding"/>
    <property type="evidence" value="ECO:0007669"/>
    <property type="project" value="UniProtKB-KW"/>
</dbReference>
<dbReference type="PANTHER" id="PTHR42978:SF2">
    <property type="entry name" value="102 KBASES UNSTABLE REGION: FROM 1 TO 119443"/>
    <property type="match status" value="1"/>
</dbReference>
<evidence type="ECO:0000259" key="6">
    <source>
        <dbReference type="SMART" id="SM00849"/>
    </source>
</evidence>
<protein>
    <recommendedName>
        <fullName evidence="6">Metallo-beta-lactamase domain-containing protein</fullName>
    </recommendedName>
</protein>
<keyword evidence="4" id="KW-0378">Hydrolase</keyword>
<dbReference type="InterPro" id="IPR001279">
    <property type="entry name" value="Metallo-B-lactamas"/>
</dbReference>
<keyword evidence="5" id="KW-0862">Zinc</keyword>
<dbReference type="OrthoDB" id="10250730at2759"/>
<comment type="cofactor">
    <cofactor evidence="1">
        <name>Zn(2+)</name>
        <dbReference type="ChEBI" id="CHEBI:29105"/>
    </cofactor>
</comment>
<dbReference type="Gene3D" id="3.60.15.10">
    <property type="entry name" value="Ribonuclease Z/Hydroxyacylglutathione hydrolase-like"/>
    <property type="match status" value="1"/>
</dbReference>
<dbReference type="SUPFAM" id="SSF56281">
    <property type="entry name" value="Metallo-hydrolase/oxidoreductase"/>
    <property type="match status" value="1"/>
</dbReference>
<evidence type="ECO:0000256" key="3">
    <source>
        <dbReference type="ARBA" id="ARBA00022723"/>
    </source>
</evidence>